<proteinExistence type="predicted"/>
<keyword evidence="2" id="KW-1185">Reference proteome</keyword>
<reference evidence="2" key="1">
    <citation type="journal article" date="2019" name="Int. J. Syst. Evol. Microbiol.">
        <title>The Global Catalogue of Microorganisms (GCM) 10K type strain sequencing project: providing services to taxonomists for standard genome sequencing and annotation.</title>
        <authorList>
            <consortium name="The Broad Institute Genomics Platform"/>
            <consortium name="The Broad Institute Genome Sequencing Center for Infectious Disease"/>
            <person name="Wu L."/>
            <person name="Ma J."/>
        </authorList>
    </citation>
    <scope>NUCLEOTIDE SEQUENCE [LARGE SCALE GENOMIC DNA]</scope>
    <source>
        <strain evidence="2">JCM 17336</strain>
    </source>
</reference>
<dbReference type="EMBL" id="BAABDT010000007">
    <property type="protein sequence ID" value="GAA3753055.1"/>
    <property type="molecule type" value="Genomic_DNA"/>
</dbReference>
<name>A0ABP7G708_9FLAO</name>
<accession>A0ABP7G708</accession>
<organism evidence="1 2">
    <name type="scientific">Flavobacterium ginsengisoli</name>
    <dbReference type="NCBI Taxonomy" id="871694"/>
    <lineage>
        <taxon>Bacteria</taxon>
        <taxon>Pseudomonadati</taxon>
        <taxon>Bacteroidota</taxon>
        <taxon>Flavobacteriia</taxon>
        <taxon>Flavobacteriales</taxon>
        <taxon>Flavobacteriaceae</taxon>
        <taxon>Flavobacterium</taxon>
    </lineage>
</organism>
<sequence length="78" mass="9058">MQETLQRLAILSLADLADLADFFFSNGKVFTQSCHFEEREIFASNSTKIDDILRGVSHEDFSFLEMTNFDYKKNRSLN</sequence>
<dbReference type="Proteomes" id="UP001501367">
    <property type="component" value="Unassembled WGS sequence"/>
</dbReference>
<evidence type="ECO:0008006" key="3">
    <source>
        <dbReference type="Google" id="ProtNLM"/>
    </source>
</evidence>
<evidence type="ECO:0000313" key="1">
    <source>
        <dbReference type="EMBL" id="GAA3753055.1"/>
    </source>
</evidence>
<gene>
    <name evidence="1" type="ORF">GCM10022422_43440</name>
</gene>
<comment type="caution">
    <text evidence="1">The sequence shown here is derived from an EMBL/GenBank/DDBJ whole genome shotgun (WGS) entry which is preliminary data.</text>
</comment>
<protein>
    <recommendedName>
        <fullName evidence="3">SnoaL-like domain-containing protein</fullName>
    </recommendedName>
</protein>
<evidence type="ECO:0000313" key="2">
    <source>
        <dbReference type="Proteomes" id="UP001501367"/>
    </source>
</evidence>